<organism evidence="1 2">
    <name type="scientific">Pseudosporangium ferrugineum</name>
    <dbReference type="NCBI Taxonomy" id="439699"/>
    <lineage>
        <taxon>Bacteria</taxon>
        <taxon>Bacillati</taxon>
        <taxon>Actinomycetota</taxon>
        <taxon>Actinomycetes</taxon>
        <taxon>Micromonosporales</taxon>
        <taxon>Micromonosporaceae</taxon>
        <taxon>Pseudosporangium</taxon>
    </lineage>
</organism>
<reference evidence="1 2" key="1">
    <citation type="submission" date="2018-03" db="EMBL/GenBank/DDBJ databases">
        <title>Genomic Encyclopedia of Archaeal and Bacterial Type Strains, Phase II (KMG-II): from individual species to whole genera.</title>
        <authorList>
            <person name="Goeker M."/>
        </authorList>
    </citation>
    <scope>NUCLEOTIDE SEQUENCE [LARGE SCALE GENOMIC DNA]</scope>
    <source>
        <strain evidence="1 2">DSM 45348</strain>
    </source>
</reference>
<accession>A0A2T0RNV4</accession>
<keyword evidence="2" id="KW-1185">Reference proteome</keyword>
<sequence length="54" mass="5662">MVSLVDVPGVQEAVEPANLDAKVIHELMADGKAFALPTRSRWCTAATPPRSASG</sequence>
<gene>
    <name evidence="1" type="ORF">CLV70_116134</name>
</gene>
<comment type="caution">
    <text evidence="1">The sequence shown here is derived from an EMBL/GenBank/DDBJ whole genome shotgun (WGS) entry which is preliminary data.</text>
</comment>
<evidence type="ECO:0000313" key="1">
    <source>
        <dbReference type="EMBL" id="PRY22874.1"/>
    </source>
</evidence>
<dbReference type="EMBL" id="PVZG01000016">
    <property type="protein sequence ID" value="PRY22874.1"/>
    <property type="molecule type" value="Genomic_DNA"/>
</dbReference>
<name>A0A2T0RNV4_9ACTN</name>
<dbReference type="AlphaFoldDB" id="A0A2T0RNV4"/>
<evidence type="ECO:0000313" key="2">
    <source>
        <dbReference type="Proteomes" id="UP000239209"/>
    </source>
</evidence>
<dbReference type="Proteomes" id="UP000239209">
    <property type="component" value="Unassembled WGS sequence"/>
</dbReference>
<proteinExistence type="predicted"/>
<protein>
    <submittedName>
        <fullName evidence="1">Uncharacterized protein</fullName>
    </submittedName>
</protein>